<dbReference type="SMART" id="SM00530">
    <property type="entry name" value="HTH_XRE"/>
    <property type="match status" value="1"/>
</dbReference>
<dbReference type="Proteomes" id="UP001231941">
    <property type="component" value="Unassembled WGS sequence"/>
</dbReference>
<feature type="domain" description="HTH cro/C1-type" evidence="2">
    <location>
        <begin position="7"/>
        <end position="62"/>
    </location>
</feature>
<dbReference type="Pfam" id="PF01381">
    <property type="entry name" value="HTH_3"/>
    <property type="match status" value="1"/>
</dbReference>
<dbReference type="RefSeq" id="WP_305992385.1">
    <property type="nucleotide sequence ID" value="NZ_JAVAMP010000006.1"/>
</dbReference>
<comment type="caution">
    <text evidence="3">The sequence shown here is derived from an EMBL/GenBank/DDBJ whole genome shotgun (WGS) entry which is preliminary data.</text>
</comment>
<organism evidence="3 4">
    <name type="scientific">Chengkuizengella axinellae</name>
    <dbReference type="NCBI Taxonomy" id="3064388"/>
    <lineage>
        <taxon>Bacteria</taxon>
        <taxon>Bacillati</taxon>
        <taxon>Bacillota</taxon>
        <taxon>Bacilli</taxon>
        <taxon>Bacillales</taxon>
        <taxon>Paenibacillaceae</taxon>
        <taxon>Chengkuizengella</taxon>
    </lineage>
</organism>
<evidence type="ECO:0000313" key="3">
    <source>
        <dbReference type="EMBL" id="MDP5275072.1"/>
    </source>
</evidence>
<gene>
    <name evidence="3" type="ORF">Q5Y73_13205</name>
</gene>
<evidence type="ECO:0000256" key="1">
    <source>
        <dbReference type="ARBA" id="ARBA00023125"/>
    </source>
</evidence>
<dbReference type="SUPFAM" id="SSF47413">
    <property type="entry name" value="lambda repressor-like DNA-binding domains"/>
    <property type="match status" value="1"/>
</dbReference>
<dbReference type="InterPro" id="IPR010982">
    <property type="entry name" value="Lambda_DNA-bd_dom_sf"/>
</dbReference>
<dbReference type="Gene3D" id="1.10.260.40">
    <property type="entry name" value="lambda repressor-like DNA-binding domains"/>
    <property type="match status" value="1"/>
</dbReference>
<dbReference type="EMBL" id="JAVAMP010000006">
    <property type="protein sequence ID" value="MDP5275072.1"/>
    <property type="molecule type" value="Genomic_DNA"/>
</dbReference>
<accession>A0ABT9J0X9</accession>
<reference evidence="3 4" key="1">
    <citation type="submission" date="2023-08" db="EMBL/GenBank/DDBJ databases">
        <authorList>
            <person name="Park J.-S."/>
        </authorList>
    </citation>
    <scope>NUCLEOTIDE SEQUENCE [LARGE SCALE GENOMIC DNA]</scope>
    <source>
        <strain evidence="3 4">2205SS18-9</strain>
    </source>
</reference>
<evidence type="ECO:0000313" key="4">
    <source>
        <dbReference type="Proteomes" id="UP001231941"/>
    </source>
</evidence>
<name>A0ABT9J0X9_9BACL</name>
<keyword evidence="1" id="KW-0238">DNA-binding</keyword>
<dbReference type="InterPro" id="IPR001387">
    <property type="entry name" value="Cro/C1-type_HTH"/>
</dbReference>
<sequence>MSIGKKIKELRQRRGWSQDDLAERLGMTRANISNYERDINKALPSDILMRIADIMNVSADYLLGKSDDPETPESKFLKTLELSDEEILKKFSLELDGKELTKEEARIAVAVLRTNRQMKG</sequence>
<keyword evidence="4" id="KW-1185">Reference proteome</keyword>
<dbReference type="CDD" id="cd00093">
    <property type="entry name" value="HTH_XRE"/>
    <property type="match status" value="1"/>
</dbReference>
<proteinExistence type="predicted"/>
<protein>
    <submittedName>
        <fullName evidence="3">Helix-turn-helix transcriptional regulator</fullName>
    </submittedName>
</protein>
<dbReference type="PANTHER" id="PTHR46558">
    <property type="entry name" value="TRACRIPTIONAL REGULATORY PROTEIN-RELATED-RELATED"/>
    <property type="match status" value="1"/>
</dbReference>
<dbReference type="PROSITE" id="PS50943">
    <property type="entry name" value="HTH_CROC1"/>
    <property type="match status" value="1"/>
</dbReference>
<dbReference type="PANTHER" id="PTHR46558:SF13">
    <property type="entry name" value="HTH-TYPE TRANSCRIPTIONAL REGULATOR IMMR"/>
    <property type="match status" value="1"/>
</dbReference>
<evidence type="ECO:0000259" key="2">
    <source>
        <dbReference type="PROSITE" id="PS50943"/>
    </source>
</evidence>